<evidence type="ECO:0000256" key="1">
    <source>
        <dbReference type="ARBA" id="ARBA00004613"/>
    </source>
</evidence>
<dbReference type="AlphaFoldDB" id="A0A2V3HQF6"/>
<feature type="compositionally biased region" description="Acidic residues" evidence="5">
    <location>
        <begin position="506"/>
        <end position="523"/>
    </location>
</feature>
<keyword evidence="6" id="KW-0472">Membrane</keyword>
<feature type="compositionally biased region" description="Polar residues" evidence="5">
    <location>
        <begin position="493"/>
        <end position="505"/>
    </location>
</feature>
<comment type="caution">
    <text evidence="7">The sequence shown here is derived from an EMBL/GenBank/DDBJ whole genome shotgun (WGS) entry which is preliminary data.</text>
</comment>
<evidence type="ECO:0000256" key="3">
    <source>
        <dbReference type="ARBA" id="ARBA00022729"/>
    </source>
</evidence>
<accession>A0A2V3HQF6</accession>
<dbReference type="Proteomes" id="UP000248161">
    <property type="component" value="Unassembled WGS sequence"/>
</dbReference>
<feature type="compositionally biased region" description="Acidic residues" evidence="5">
    <location>
        <begin position="325"/>
        <end position="341"/>
    </location>
</feature>
<feature type="compositionally biased region" description="Acidic residues" evidence="5">
    <location>
        <begin position="391"/>
        <end position="427"/>
    </location>
</feature>
<protein>
    <submittedName>
        <fullName evidence="7">Uncharacterized protein</fullName>
    </submittedName>
</protein>
<keyword evidence="4" id="KW-0106">Calcium</keyword>
<feature type="compositionally biased region" description="Acidic residues" evidence="5">
    <location>
        <begin position="466"/>
        <end position="492"/>
    </location>
</feature>
<dbReference type="SUPFAM" id="SSF103647">
    <property type="entry name" value="TSP type-3 repeat"/>
    <property type="match status" value="1"/>
</dbReference>
<keyword evidence="3" id="KW-0732">Signal</keyword>
<dbReference type="Pfam" id="PF18884">
    <property type="entry name" value="TSP3_bac"/>
    <property type="match status" value="5"/>
</dbReference>
<gene>
    <name evidence="7" type="ORF">CXX69_04765</name>
</gene>
<name>A0A2V3HQF6_9ARCH</name>
<feature type="compositionally biased region" description="Acidic residues" evidence="5">
    <location>
        <begin position="656"/>
        <end position="717"/>
    </location>
</feature>
<keyword evidence="2" id="KW-0964">Secreted</keyword>
<reference evidence="7 8" key="1">
    <citation type="journal article" date="2015" name="Nat. Commun.">
        <title>Genomic and transcriptomic evidence for scavenging of diverse organic compounds by widespread deep-sea archaea.</title>
        <authorList>
            <person name="Li M."/>
            <person name="Baker B.J."/>
            <person name="Anantharaman K."/>
            <person name="Jain S."/>
            <person name="Breier J.A."/>
            <person name="Dick G.J."/>
        </authorList>
    </citation>
    <scope>NUCLEOTIDE SEQUENCE [LARGE SCALE GENOMIC DNA]</scope>
    <source>
        <strain evidence="7">Cayman_51_deep</strain>
    </source>
</reference>
<feature type="compositionally biased region" description="Acidic residues" evidence="5">
    <location>
        <begin position="349"/>
        <end position="374"/>
    </location>
</feature>
<feature type="compositionally biased region" description="Acidic residues" evidence="5">
    <location>
        <begin position="577"/>
        <end position="634"/>
    </location>
</feature>
<dbReference type="InterPro" id="IPR059100">
    <property type="entry name" value="TSP3_bac"/>
</dbReference>
<dbReference type="EMBL" id="PSPG01000009">
    <property type="protein sequence ID" value="PXF21320.1"/>
    <property type="molecule type" value="Genomic_DNA"/>
</dbReference>
<dbReference type="InterPro" id="IPR018247">
    <property type="entry name" value="EF_Hand_1_Ca_BS"/>
</dbReference>
<keyword evidence="6" id="KW-0812">Transmembrane</keyword>
<feature type="region of interest" description="Disordered" evidence="5">
    <location>
        <begin position="29"/>
        <end position="56"/>
    </location>
</feature>
<feature type="compositionally biased region" description="Acidic residues" evidence="5">
    <location>
        <begin position="546"/>
        <end position="569"/>
    </location>
</feature>
<evidence type="ECO:0000313" key="8">
    <source>
        <dbReference type="Proteomes" id="UP000248161"/>
    </source>
</evidence>
<proteinExistence type="predicted"/>
<dbReference type="InterPro" id="IPR028974">
    <property type="entry name" value="TSP_type-3_rpt"/>
</dbReference>
<evidence type="ECO:0000256" key="2">
    <source>
        <dbReference type="ARBA" id="ARBA00022525"/>
    </source>
</evidence>
<feature type="transmembrane region" description="Helical" evidence="6">
    <location>
        <begin position="754"/>
        <end position="773"/>
    </location>
</feature>
<organism evidence="7 8">
    <name type="scientific">Candidatus Thalassarchaeum betae</name>
    <dbReference type="NCBI Taxonomy" id="2599289"/>
    <lineage>
        <taxon>Archaea</taxon>
        <taxon>Methanobacteriati</taxon>
        <taxon>Thermoplasmatota</taxon>
        <taxon>Candidatus Poseidoniia</taxon>
        <taxon>Candidatus Poseidoniales</taxon>
        <taxon>Candidatus Thalassarchaeaceae</taxon>
        <taxon>Candidatus Thalassarchaeum</taxon>
    </lineage>
</organism>
<evidence type="ECO:0000313" key="7">
    <source>
        <dbReference type="EMBL" id="PXF21320.1"/>
    </source>
</evidence>
<feature type="compositionally biased region" description="Acidic residues" evidence="5">
    <location>
        <begin position="29"/>
        <end position="40"/>
    </location>
</feature>
<feature type="region of interest" description="Disordered" evidence="5">
    <location>
        <begin position="280"/>
        <end position="751"/>
    </location>
</feature>
<evidence type="ECO:0000256" key="5">
    <source>
        <dbReference type="SAM" id="MobiDB-lite"/>
    </source>
</evidence>
<keyword evidence="6" id="KW-1133">Transmembrane helix</keyword>
<comment type="subcellular location">
    <subcellularLocation>
        <location evidence="1">Secreted</location>
    </subcellularLocation>
</comment>
<sequence length="778" mass="81836">MSRRATLTTMMIALLLVAVPYTTLATDSDGDGTDDADDDFPYNPCADTDTDGDGMPDTVISGCSSQSVDGYTSFEDPFTIASVKYTDTGNESVSRYLWNNANEPHIAHNQTNGTEMGFTLYYTSTGGVGLTDGDYFGTINYTGTVGNFTDGNNGYQMSDVDGIATLALDDITAETMTFDFFLQDTGYETSNPVDYLVIRFVGANSDIEIVNTTGYDIDTDNSSWLDTWTTMTVMIAAAGHGHLEVEFASNSALEALYLDNIQFTSTVVLTADLDDDGDGWLDSEEVDCGTDPLDGNDVPADADSNGICDALEGDDFDGDGIPNDQDPDDDNDGVDDVDDDFPLNPNETTDTDGDGVGDNADEDDDNDGWTDENEVGCGTDPLDNSSVPADYDSDTICDSLDPDDDNDGVDDADDAFPYDGTEWDDTDGDGKGDNADDDDDNDGWSDAGESACGTDSKDSGSVPADLDGDGTCDSLDEDDDGDGWSDADESDCGTDSNDGNSMPSDSDSDGVCDIMDDDTDNDGWSDAVESDCGSDQMDPDSVPADLDGDLQCDAADEDIDGDGYDNADDEFPRDATEWIDSDGDGTGDNADTDDDGDGWEDSDDEFPSDSSEWVDSDGDGIGDNADSDDDDDGWSDASESDCGSNGKDEDSVPADFDGDGQCDDLDPDDDGDGVADGDDASPNDPSEWDDTDGDGIGDNADLDDDDDGWSDTEEGECGTDQYDSDSTPVDYDSNGVCDANDPIVESEPEGGGGVPGFTGIVGVLALLGAALGARSRRQ</sequence>
<dbReference type="PROSITE" id="PS00018">
    <property type="entry name" value="EF_HAND_1"/>
    <property type="match status" value="1"/>
</dbReference>
<evidence type="ECO:0000256" key="6">
    <source>
        <dbReference type="SAM" id="Phobius"/>
    </source>
</evidence>
<dbReference type="GO" id="GO:0005509">
    <property type="term" value="F:calcium ion binding"/>
    <property type="evidence" value="ECO:0007669"/>
    <property type="project" value="InterPro"/>
</dbReference>
<dbReference type="Gene3D" id="4.10.1080.10">
    <property type="entry name" value="TSP type-3 repeat"/>
    <property type="match status" value="4"/>
</dbReference>
<evidence type="ECO:0000256" key="4">
    <source>
        <dbReference type="ARBA" id="ARBA00022837"/>
    </source>
</evidence>